<accession>A0A517NG61</accession>
<organism evidence="1 2">
    <name type="scientific">Rubripirellula lacrimiformis</name>
    <dbReference type="NCBI Taxonomy" id="1930273"/>
    <lineage>
        <taxon>Bacteria</taxon>
        <taxon>Pseudomonadati</taxon>
        <taxon>Planctomycetota</taxon>
        <taxon>Planctomycetia</taxon>
        <taxon>Pirellulales</taxon>
        <taxon>Pirellulaceae</taxon>
        <taxon>Rubripirellula</taxon>
    </lineage>
</organism>
<protein>
    <submittedName>
        <fullName evidence="1">Uncharacterized protein</fullName>
    </submittedName>
</protein>
<dbReference type="AlphaFoldDB" id="A0A517NG61"/>
<sequence>MGWVWGWGIPGRLRVAAHLIGELADRCGVIESLDDFRYQEGHHRTNLAERVDGLGLGRTSNGIGEPLAVRPRAAGRGWGWARGIPGRLRVAAHSVGELADWCGIIESLDDFRYEKGCQRRNVAERDDGLGLGRTSNGNGERWP</sequence>
<name>A0A517NG61_9BACT</name>
<proteinExistence type="predicted"/>
<keyword evidence="2" id="KW-1185">Reference proteome</keyword>
<evidence type="ECO:0000313" key="2">
    <source>
        <dbReference type="Proteomes" id="UP000318538"/>
    </source>
</evidence>
<dbReference type="EMBL" id="CP036525">
    <property type="protein sequence ID" value="QDT06127.1"/>
    <property type="molecule type" value="Genomic_DNA"/>
</dbReference>
<reference evidence="1 2" key="1">
    <citation type="submission" date="2019-02" db="EMBL/GenBank/DDBJ databases">
        <title>Deep-cultivation of Planctomycetes and their phenomic and genomic characterization uncovers novel biology.</title>
        <authorList>
            <person name="Wiegand S."/>
            <person name="Jogler M."/>
            <person name="Boedeker C."/>
            <person name="Pinto D."/>
            <person name="Vollmers J."/>
            <person name="Rivas-Marin E."/>
            <person name="Kohn T."/>
            <person name="Peeters S.H."/>
            <person name="Heuer A."/>
            <person name="Rast P."/>
            <person name="Oberbeckmann S."/>
            <person name="Bunk B."/>
            <person name="Jeske O."/>
            <person name="Meyerdierks A."/>
            <person name="Storesund J.E."/>
            <person name="Kallscheuer N."/>
            <person name="Luecker S."/>
            <person name="Lage O.M."/>
            <person name="Pohl T."/>
            <person name="Merkel B.J."/>
            <person name="Hornburger P."/>
            <person name="Mueller R.-W."/>
            <person name="Bruemmer F."/>
            <person name="Labrenz M."/>
            <person name="Spormann A.M."/>
            <person name="Op den Camp H."/>
            <person name="Overmann J."/>
            <person name="Amann R."/>
            <person name="Jetten M.S.M."/>
            <person name="Mascher T."/>
            <person name="Medema M.H."/>
            <person name="Devos D.P."/>
            <person name="Kaster A.-K."/>
            <person name="Ovreas L."/>
            <person name="Rohde M."/>
            <person name="Galperin M.Y."/>
            <person name="Jogler C."/>
        </authorList>
    </citation>
    <scope>NUCLEOTIDE SEQUENCE [LARGE SCALE GENOMIC DNA]</scope>
    <source>
        <strain evidence="1 2">K22_7</strain>
    </source>
</reference>
<gene>
    <name evidence="1" type="ORF">K227x_45340</name>
</gene>
<evidence type="ECO:0000313" key="1">
    <source>
        <dbReference type="EMBL" id="QDT06127.1"/>
    </source>
</evidence>
<dbReference type="KEGG" id="rlc:K227x_45340"/>
<dbReference type="Proteomes" id="UP000318538">
    <property type="component" value="Chromosome"/>
</dbReference>